<proteinExistence type="predicted"/>
<accession>A0A8S5SW65</accession>
<organism evidence="1">
    <name type="scientific">Siphoviridae sp. ctZHD14</name>
    <dbReference type="NCBI Taxonomy" id="2827891"/>
    <lineage>
        <taxon>Viruses</taxon>
        <taxon>Duplodnaviria</taxon>
        <taxon>Heunggongvirae</taxon>
        <taxon>Uroviricota</taxon>
        <taxon>Caudoviricetes</taxon>
    </lineage>
</organism>
<dbReference type="EMBL" id="BK032687">
    <property type="protein sequence ID" value="DAF55332.1"/>
    <property type="molecule type" value="Genomic_DNA"/>
</dbReference>
<name>A0A8S5SW65_9CAUD</name>
<dbReference type="Gene3D" id="2.20.28.30">
    <property type="entry name" value="RNA polymerase ii, chain L"/>
    <property type="match status" value="1"/>
</dbReference>
<sequence length="63" mass="7265">MLRMNSLQRALVAAGLAEEPKERKHKGKVFHCNKCGEEMVNPDDINAMYCRKCGNYFIFSKKD</sequence>
<evidence type="ECO:0000313" key="1">
    <source>
        <dbReference type="EMBL" id="DAF55332.1"/>
    </source>
</evidence>
<reference evidence="1" key="1">
    <citation type="journal article" date="2021" name="Proc. Natl. Acad. Sci. U.S.A.">
        <title>A Catalog of Tens of Thousands of Viruses from Human Metagenomes Reveals Hidden Associations with Chronic Diseases.</title>
        <authorList>
            <person name="Tisza M.J."/>
            <person name="Buck C.B."/>
        </authorList>
    </citation>
    <scope>NUCLEOTIDE SEQUENCE</scope>
    <source>
        <strain evidence="1">CtZHD14</strain>
    </source>
</reference>
<protein>
    <submittedName>
        <fullName evidence="1">50S ribosomal subunit</fullName>
    </submittedName>
</protein>